<proteinExistence type="predicted"/>
<dbReference type="PROSITE" id="PS51257">
    <property type="entry name" value="PROKAR_LIPOPROTEIN"/>
    <property type="match status" value="1"/>
</dbReference>
<name>A0A9W5YAM0_9FIRM</name>
<dbReference type="Proteomes" id="UP001144256">
    <property type="component" value="Unassembled WGS sequence"/>
</dbReference>
<keyword evidence="2" id="KW-1185">Reference proteome</keyword>
<dbReference type="EMBL" id="BRLB01000009">
    <property type="protein sequence ID" value="GKX30442.1"/>
    <property type="molecule type" value="Genomic_DNA"/>
</dbReference>
<gene>
    <name evidence="1" type="ORF">SH1V18_29220</name>
</gene>
<sequence>MKKISMFILIVVIILVTGCSNKKVELEEPIPEDKIIKDIERDIWVVQDDDKLVVGYRYNEKENIWIEFAKRGINELLQISNVFTTAIQDKMTKNEFDNLDKVQLIDSYTDWISPCMFRKGSQKTEDEPQFTGGWHGVDDKYETARMLDYNIEVDGNVNSNIVQVASEVVLTVTNNLYAYNTIDSKKEELQETVIYNINSDGIQVEVELKALDDIVIEKYYGLQTLNSLYRGSLIYDGAEDTAFDPFKGSESPPKSNDCSYQVTLRSEDGAHVLIASINKDVGLGKGDYLGDSIPYAFTLSYGKTYFDLVRGKELHLKKGETAKWKGRYIFKYEDINN</sequence>
<accession>A0A9W5YAM0</accession>
<comment type="caution">
    <text evidence="1">The sequence shown here is derived from an EMBL/GenBank/DDBJ whole genome shotgun (WGS) entry which is preliminary data.</text>
</comment>
<evidence type="ECO:0000313" key="1">
    <source>
        <dbReference type="EMBL" id="GKX30442.1"/>
    </source>
</evidence>
<dbReference type="AlphaFoldDB" id="A0A9W5YAM0"/>
<dbReference type="RefSeq" id="WP_281816618.1">
    <property type="nucleotide sequence ID" value="NZ_BRLB01000009.1"/>
</dbReference>
<protein>
    <submittedName>
        <fullName evidence="1">Uncharacterized protein</fullName>
    </submittedName>
</protein>
<reference evidence="1" key="1">
    <citation type="submission" date="2022-06" db="EMBL/GenBank/DDBJ databases">
        <title>Vallitalea longa sp. nov., an anaerobic bacterium isolated from marine sediment.</title>
        <authorList>
            <person name="Hirano S."/>
            <person name="Terahara T."/>
            <person name="Mori K."/>
            <person name="Hamada M."/>
            <person name="Matsumoto R."/>
            <person name="Kobayashi T."/>
        </authorList>
    </citation>
    <scope>NUCLEOTIDE SEQUENCE</scope>
    <source>
        <strain evidence="1">SH18-1</strain>
    </source>
</reference>
<evidence type="ECO:0000313" key="2">
    <source>
        <dbReference type="Proteomes" id="UP001144256"/>
    </source>
</evidence>
<organism evidence="1 2">
    <name type="scientific">Vallitalea longa</name>
    <dbReference type="NCBI Taxonomy" id="2936439"/>
    <lineage>
        <taxon>Bacteria</taxon>
        <taxon>Bacillati</taxon>
        <taxon>Bacillota</taxon>
        <taxon>Clostridia</taxon>
        <taxon>Lachnospirales</taxon>
        <taxon>Vallitaleaceae</taxon>
        <taxon>Vallitalea</taxon>
    </lineage>
</organism>